<protein>
    <submittedName>
        <fullName evidence="3">1-acyl-sn-glycerol-3-phosphate acyltransferase</fullName>
    </submittedName>
</protein>
<reference evidence="3" key="1">
    <citation type="submission" date="2021-02" db="EMBL/GenBank/DDBJ databases">
        <title>Natronogracilivirga saccharolytica gen. nov. sp. nov. a new anaerobic, haloalkiliphilic carbohydrate-fermenting bacterium from soda lake and proposing of Cyclonatronumiaceae fam. nov. in the phylum Balneolaeota.</title>
        <authorList>
            <person name="Zhilina T.N."/>
            <person name="Sorokin D.Y."/>
            <person name="Zavarzina D.G."/>
            <person name="Toshchakov S.V."/>
            <person name="Kublanov I.V."/>
        </authorList>
    </citation>
    <scope>NUCLEOTIDE SEQUENCE</scope>
    <source>
        <strain evidence="3">Z-1702</strain>
    </source>
</reference>
<feature type="compositionally biased region" description="Basic and acidic residues" evidence="1">
    <location>
        <begin position="287"/>
        <end position="298"/>
    </location>
</feature>
<dbReference type="RefSeq" id="WP_210511439.1">
    <property type="nucleotide sequence ID" value="NZ_JAFIDN010000005.1"/>
</dbReference>
<proteinExistence type="predicted"/>
<accession>A0A8J7S5W2</accession>
<dbReference type="SMART" id="SM00563">
    <property type="entry name" value="PlsC"/>
    <property type="match status" value="1"/>
</dbReference>
<feature type="compositionally biased region" description="Polar residues" evidence="1">
    <location>
        <begin position="268"/>
        <end position="281"/>
    </location>
</feature>
<evidence type="ECO:0000313" key="4">
    <source>
        <dbReference type="Proteomes" id="UP000673975"/>
    </source>
</evidence>
<evidence type="ECO:0000313" key="3">
    <source>
        <dbReference type="EMBL" id="MBP3192538.1"/>
    </source>
</evidence>
<gene>
    <name evidence="3" type="ORF">NATSA_07675</name>
</gene>
<organism evidence="3 4">
    <name type="scientific">Natronogracilivirga saccharolytica</name>
    <dbReference type="NCBI Taxonomy" id="2812953"/>
    <lineage>
        <taxon>Bacteria</taxon>
        <taxon>Pseudomonadati</taxon>
        <taxon>Balneolota</taxon>
        <taxon>Balneolia</taxon>
        <taxon>Balneolales</taxon>
        <taxon>Cyclonatronaceae</taxon>
        <taxon>Natronogracilivirga</taxon>
    </lineage>
</organism>
<dbReference type="Pfam" id="PF01553">
    <property type="entry name" value="Acyltransferase"/>
    <property type="match status" value="1"/>
</dbReference>
<keyword evidence="4" id="KW-1185">Reference proteome</keyword>
<comment type="caution">
    <text evidence="3">The sequence shown here is derived from an EMBL/GenBank/DDBJ whole genome shotgun (WGS) entry which is preliminary data.</text>
</comment>
<sequence>MKKERPAFIKDKVSPVFYRMFYWYSLTLFRRRFRRVWIDDSVHPPGGTSVLFVGTHNSWWDGMIPLLMNEASFGLDARAIMDEQQLRRYPFFRYLGVYSINRDYPLRAMKSLEYTVRLLNNSTEEHPVGIWAYPEGKLVNPHKAVTLESGLAWLSRHIDPEKCEIIPFTSHMHTMRGDKPELFIKLGNPIGPKIYRSGHVLAHVTYTLEELRKSCRETSGNFDEDGYPQGGFRLLLGREPKAPEAPLPDPDEMTGDGQDAIKSDESDSSGQKETTTGSESDAATGESGDKRPEPKGMDDPSPAGSAADKAEPSGLDDSTKGNQGSR</sequence>
<feature type="region of interest" description="Disordered" evidence="1">
    <location>
        <begin position="240"/>
        <end position="326"/>
    </location>
</feature>
<keyword evidence="3" id="KW-0012">Acyltransferase</keyword>
<dbReference type="GO" id="GO:0016746">
    <property type="term" value="F:acyltransferase activity"/>
    <property type="evidence" value="ECO:0007669"/>
    <property type="project" value="UniProtKB-KW"/>
</dbReference>
<evidence type="ECO:0000259" key="2">
    <source>
        <dbReference type="SMART" id="SM00563"/>
    </source>
</evidence>
<dbReference type="SUPFAM" id="SSF69593">
    <property type="entry name" value="Glycerol-3-phosphate (1)-acyltransferase"/>
    <property type="match status" value="1"/>
</dbReference>
<dbReference type="EMBL" id="JAFIDN010000005">
    <property type="protein sequence ID" value="MBP3192538.1"/>
    <property type="molecule type" value="Genomic_DNA"/>
</dbReference>
<evidence type="ECO:0000256" key="1">
    <source>
        <dbReference type="SAM" id="MobiDB-lite"/>
    </source>
</evidence>
<dbReference type="CDD" id="cd06551">
    <property type="entry name" value="LPLAT"/>
    <property type="match status" value="1"/>
</dbReference>
<feature type="domain" description="Phospholipid/glycerol acyltransferase" evidence="2">
    <location>
        <begin position="50"/>
        <end position="173"/>
    </location>
</feature>
<dbReference type="InterPro" id="IPR002123">
    <property type="entry name" value="Plipid/glycerol_acylTrfase"/>
</dbReference>
<dbReference type="AlphaFoldDB" id="A0A8J7S5W2"/>
<dbReference type="Proteomes" id="UP000673975">
    <property type="component" value="Unassembled WGS sequence"/>
</dbReference>
<keyword evidence="3" id="KW-0808">Transferase</keyword>
<name>A0A8J7S5W2_9BACT</name>